<keyword evidence="3" id="KW-0548">Nucleotidyltransferase</keyword>
<dbReference type="PANTHER" id="PTHR33116:SF77">
    <property type="entry name" value="RNA-DIRECTED DNA POLYMERASE"/>
    <property type="match status" value="1"/>
</dbReference>
<keyword evidence="4" id="KW-1185">Reference proteome</keyword>
<dbReference type="InterPro" id="IPR036691">
    <property type="entry name" value="Endo/exonu/phosph_ase_sf"/>
</dbReference>
<dbReference type="SUPFAM" id="SSF56219">
    <property type="entry name" value="DNase I-like"/>
    <property type="match status" value="1"/>
</dbReference>
<dbReference type="InterPro" id="IPR043502">
    <property type="entry name" value="DNA/RNA_pol_sf"/>
</dbReference>
<keyword evidence="1" id="KW-0812">Transmembrane</keyword>
<dbReference type="Pfam" id="PF13966">
    <property type="entry name" value="zf-RVT"/>
    <property type="match status" value="1"/>
</dbReference>
<dbReference type="PROSITE" id="PS50878">
    <property type="entry name" value="RT_POL"/>
    <property type="match status" value="1"/>
</dbReference>
<dbReference type="Proteomes" id="UP001151760">
    <property type="component" value="Unassembled WGS sequence"/>
</dbReference>
<proteinExistence type="predicted"/>
<dbReference type="Gene3D" id="3.60.10.10">
    <property type="entry name" value="Endonuclease/exonuclease/phosphatase"/>
    <property type="match status" value="1"/>
</dbReference>
<dbReference type="PANTHER" id="PTHR33116">
    <property type="entry name" value="REVERSE TRANSCRIPTASE ZINC-BINDING DOMAIN-CONTAINING PROTEIN-RELATED-RELATED"/>
    <property type="match status" value="1"/>
</dbReference>
<dbReference type="EMBL" id="BQNB010014224">
    <property type="protein sequence ID" value="GJT25574.1"/>
    <property type="molecule type" value="Genomic_DNA"/>
</dbReference>
<reference evidence="3" key="1">
    <citation type="journal article" date="2022" name="Int. J. Mol. Sci.">
        <title>Draft Genome of Tanacetum Coccineum: Genomic Comparison of Closely Related Tanacetum-Family Plants.</title>
        <authorList>
            <person name="Yamashiro T."/>
            <person name="Shiraishi A."/>
            <person name="Nakayama K."/>
            <person name="Satake H."/>
        </authorList>
    </citation>
    <scope>NUCLEOTIDE SEQUENCE</scope>
</reference>
<protein>
    <submittedName>
        <fullName evidence="3">RNA-directed DNA polymerase, eukaryota</fullName>
    </submittedName>
</protein>
<dbReference type="InterPro" id="IPR026960">
    <property type="entry name" value="RVT-Znf"/>
</dbReference>
<evidence type="ECO:0000313" key="4">
    <source>
        <dbReference type="Proteomes" id="UP001151760"/>
    </source>
</evidence>
<evidence type="ECO:0000256" key="1">
    <source>
        <dbReference type="SAM" id="Phobius"/>
    </source>
</evidence>
<keyword evidence="1" id="KW-0472">Membrane</keyword>
<evidence type="ECO:0000313" key="3">
    <source>
        <dbReference type="EMBL" id="GJT25574.1"/>
    </source>
</evidence>
<evidence type="ECO:0000259" key="2">
    <source>
        <dbReference type="PROSITE" id="PS50878"/>
    </source>
</evidence>
<dbReference type="Pfam" id="PF00078">
    <property type="entry name" value="RVT_1"/>
    <property type="match status" value="1"/>
</dbReference>
<comment type="caution">
    <text evidence="3">The sequence shown here is derived from an EMBL/GenBank/DDBJ whole genome shotgun (WGS) entry which is preliminary data.</text>
</comment>
<dbReference type="CDD" id="cd01650">
    <property type="entry name" value="RT_nLTR_like"/>
    <property type="match status" value="1"/>
</dbReference>
<dbReference type="SUPFAM" id="SSF56672">
    <property type="entry name" value="DNA/RNA polymerases"/>
    <property type="match status" value="1"/>
</dbReference>
<organism evidence="3 4">
    <name type="scientific">Tanacetum coccineum</name>
    <dbReference type="NCBI Taxonomy" id="301880"/>
    <lineage>
        <taxon>Eukaryota</taxon>
        <taxon>Viridiplantae</taxon>
        <taxon>Streptophyta</taxon>
        <taxon>Embryophyta</taxon>
        <taxon>Tracheophyta</taxon>
        <taxon>Spermatophyta</taxon>
        <taxon>Magnoliopsida</taxon>
        <taxon>eudicotyledons</taxon>
        <taxon>Gunneridae</taxon>
        <taxon>Pentapetalae</taxon>
        <taxon>asterids</taxon>
        <taxon>campanulids</taxon>
        <taxon>Asterales</taxon>
        <taxon>Asteraceae</taxon>
        <taxon>Asteroideae</taxon>
        <taxon>Anthemideae</taxon>
        <taxon>Anthemidinae</taxon>
        <taxon>Tanacetum</taxon>
    </lineage>
</organism>
<reference evidence="3" key="2">
    <citation type="submission" date="2022-01" db="EMBL/GenBank/DDBJ databases">
        <authorList>
            <person name="Yamashiro T."/>
            <person name="Shiraishi A."/>
            <person name="Satake H."/>
            <person name="Nakayama K."/>
        </authorList>
    </citation>
    <scope>NUCLEOTIDE SEQUENCE</scope>
</reference>
<sequence>MSLIGWNKILASKKNGGLGFSSFFAYNRALFFKWIWRFLANGASLWSRFILAIYGICGALDNSSSYSRRSPWLDIFIEVRKLASKGIDLLSLVKKKVGNGEATSFWNDVWLGDFPLKQTYLRLYFLNNFITRTGLIDLPLEGYSFTWAHKSASKMSKLDRFLISEGLLALFPSISALCLDKHLSDHRPILLRELNVDYGPTPFRFFHSWSSRKGFDKMVEDSWKNSVCMESNSIIKLKKKLQSLKSSIKHWLAEDNQKSNEHKRNIQNRLIILDKIFDQGSCNDDLIHERSNLLKELQDFNKSSSLDMAQKAKIRWAIEGDENSKFFHGIINKKRSQLAIHGVLADGDWIVEPSLVKNEFLKHFATRFAAPSSSSITFDYQFPNRLTPDQIEDLERNVSYEEIKRAVWDCGISKSPGPDGFTFEFYRKYWSLIDHDVVAAVTSFFSTGSFPPGCNSSFITLIPKSQEAKMVKDFRPISLIGSMYKIITKVLANRLSLVISELVSDVQSAFVSNRHILDGPFILNELLSWCKHKKSKALIFKIDFEKAFDSVRWDYLDVVLANFGFGLKWRSWIQGCLNSAMGSILVNGSPTSEFKFSKGLKQGDPLSPFLFILIMESLHLSFNNVVNAGLYNGIQIDESLNLSHLFYADDVIFVGKWNSSNLSTIVNVLKWFYLASGLKINLNKSKLMGIGISHDVVASAAKSIGCSILHTPFNYLGVKVGGIMSRLSSWDDVIAKLSARLSKWKLKSLSIGGRLTLIKSVLSSLPLYYMSSFKVPKGVLSKMESIRRNFFNGVENAEKKMSLIGWNKILASKKNGGLGVSSFFAYNRALLFKWIWRFLANGASLWSRFISAIYGIRGALDNSSSYSRRSPWLDIVNEVRKLASKGIDLLSLVKKKVGNGEATSFWNDVWLGDFPLKQTYPRLYFLELDKHVSVASKLRANSLISSFRRSPRSGIEEEQLLLLISNTSSVILPNISDRWSWLLDPSGDFSVKSTREFIDDSMLPKTDVPTRWVKSIPIKINIFAWRVSLDKLPTRLNLSLRGLDIPSIICPLCSIAVESTSHLLFFCQLARQLMIKVVRWWELEYQDFHSYEDWLLCFKNLRVSKRLKDVFEGICYISWWVIWKFRNQVLFGINFPHLDLLFDDIVACLFIGALVVVAQILIGTLG</sequence>
<dbReference type="InterPro" id="IPR000477">
    <property type="entry name" value="RT_dom"/>
</dbReference>
<keyword evidence="3" id="KW-0808">Transferase</keyword>
<dbReference type="GO" id="GO:0003964">
    <property type="term" value="F:RNA-directed DNA polymerase activity"/>
    <property type="evidence" value="ECO:0007669"/>
    <property type="project" value="UniProtKB-KW"/>
</dbReference>
<keyword evidence="1" id="KW-1133">Transmembrane helix</keyword>
<feature type="transmembrane region" description="Helical" evidence="1">
    <location>
        <begin position="1140"/>
        <end position="1162"/>
    </location>
</feature>
<name>A0ABQ5CL22_9ASTR</name>
<feature type="domain" description="Reverse transcriptase" evidence="2">
    <location>
        <begin position="443"/>
        <end position="720"/>
    </location>
</feature>
<accession>A0ABQ5CL22</accession>
<keyword evidence="3" id="KW-0695">RNA-directed DNA polymerase</keyword>
<gene>
    <name evidence="3" type="ORF">Tco_0895511</name>
</gene>